<feature type="region of interest" description="Disordered" evidence="11">
    <location>
        <begin position="863"/>
        <end position="950"/>
    </location>
</feature>
<comment type="subcellular location">
    <subcellularLocation>
        <location evidence="3">Nucleus</location>
    </subcellularLocation>
    <subcellularLocation>
        <location evidence="10">Secreted</location>
    </subcellularLocation>
</comment>
<dbReference type="SUPFAM" id="SSF53383">
    <property type="entry name" value="PLP-dependent transferases"/>
    <property type="match status" value="1"/>
</dbReference>
<dbReference type="SMART" id="SM00360">
    <property type="entry name" value="RRM"/>
    <property type="match status" value="1"/>
</dbReference>
<dbReference type="InterPro" id="IPR015424">
    <property type="entry name" value="PyrdxlP-dep_Trfase"/>
</dbReference>
<keyword evidence="10" id="KW-0964">Secreted</keyword>
<comment type="function">
    <text evidence="2">PPIases accelerate the folding of proteins. It catalyzes the cis-trans isomerization of proline imidic peptide bonds in oligopeptides.</text>
</comment>
<feature type="domain" description="RRM" evidence="13">
    <location>
        <begin position="779"/>
        <end position="857"/>
    </location>
</feature>
<evidence type="ECO:0000256" key="2">
    <source>
        <dbReference type="ARBA" id="ARBA00002388"/>
    </source>
</evidence>
<keyword evidence="6" id="KW-0697">Rotamase</keyword>
<name>A0A8H3AVL2_9AGAM</name>
<dbReference type="PANTHER" id="PTHR45843">
    <property type="entry name" value="PEPTIDYL-PROLYL CIS-TRANS ISOMERASE-LIKE 4"/>
    <property type="match status" value="1"/>
</dbReference>
<dbReference type="InterPro" id="IPR035542">
    <property type="entry name" value="CRIP"/>
</dbReference>
<accession>A0A8H3AVL2</accession>
<dbReference type="InterPro" id="IPR000504">
    <property type="entry name" value="RRM_dom"/>
</dbReference>
<evidence type="ECO:0000313" key="15">
    <source>
        <dbReference type="Proteomes" id="UP000663843"/>
    </source>
</evidence>
<evidence type="ECO:0000256" key="4">
    <source>
        <dbReference type="ARBA" id="ARBA00010739"/>
    </source>
</evidence>
<evidence type="ECO:0000256" key="10">
    <source>
        <dbReference type="RuleBase" id="RU368122"/>
    </source>
</evidence>
<dbReference type="Gene3D" id="2.70.50.70">
    <property type="match status" value="1"/>
</dbReference>
<evidence type="ECO:0000256" key="1">
    <source>
        <dbReference type="ARBA" id="ARBA00000971"/>
    </source>
</evidence>
<feature type="domain" description="PPIase cyclophilin-type" evidence="12">
    <location>
        <begin position="566"/>
        <end position="701"/>
    </location>
</feature>
<organism evidence="14 15">
    <name type="scientific">Rhizoctonia solani</name>
    <dbReference type="NCBI Taxonomy" id="456999"/>
    <lineage>
        <taxon>Eukaryota</taxon>
        <taxon>Fungi</taxon>
        <taxon>Dikarya</taxon>
        <taxon>Basidiomycota</taxon>
        <taxon>Agaricomycotina</taxon>
        <taxon>Agaricomycetes</taxon>
        <taxon>Cantharellales</taxon>
        <taxon>Ceratobasidiaceae</taxon>
        <taxon>Rhizoctonia</taxon>
    </lineage>
</organism>
<dbReference type="SUPFAM" id="SSF50891">
    <property type="entry name" value="Cyclophilin-like"/>
    <property type="match status" value="1"/>
</dbReference>
<dbReference type="GO" id="GO:0030248">
    <property type="term" value="F:cellulose binding"/>
    <property type="evidence" value="ECO:0007669"/>
    <property type="project" value="UniProtKB-UniRule"/>
</dbReference>
<protein>
    <recommendedName>
        <fullName evidence="10">AA9 family lytic polysaccharide monooxygenase</fullName>
        <ecNumber evidence="10">1.14.99.56</ecNumber>
    </recommendedName>
    <alternativeName>
        <fullName evidence="10">Endo-beta-1,4-glucanase</fullName>
    </alternativeName>
    <alternativeName>
        <fullName evidence="10">Glycosyl hydrolase 61 family protein</fullName>
    </alternativeName>
</protein>
<dbReference type="Pfam" id="PF00160">
    <property type="entry name" value="Pro_isomerase"/>
    <property type="match status" value="1"/>
</dbReference>
<dbReference type="InterPro" id="IPR029000">
    <property type="entry name" value="Cyclophilin-like_dom_sf"/>
</dbReference>
<feature type="compositionally biased region" description="Basic and acidic residues" evidence="11">
    <location>
        <begin position="884"/>
        <end position="905"/>
    </location>
</feature>
<evidence type="ECO:0000256" key="6">
    <source>
        <dbReference type="ARBA" id="ARBA00023110"/>
    </source>
</evidence>
<dbReference type="CDD" id="cd12235">
    <property type="entry name" value="RRM_PPIL4"/>
    <property type="match status" value="1"/>
</dbReference>
<proteinExistence type="inferred from homology"/>
<evidence type="ECO:0000256" key="11">
    <source>
        <dbReference type="SAM" id="MobiDB-lite"/>
    </source>
</evidence>
<evidence type="ECO:0000259" key="12">
    <source>
        <dbReference type="PROSITE" id="PS50072"/>
    </source>
</evidence>
<comment type="similarity">
    <text evidence="4">Belongs to the cyclophilin-type PPIase family. PPIL4 subfamily.</text>
</comment>
<dbReference type="PANTHER" id="PTHR45843:SF1">
    <property type="entry name" value="PEPTIDYL-PROLYL CIS-TRANS ISOMERASE-LIKE 4"/>
    <property type="match status" value="1"/>
</dbReference>
<comment type="domain">
    <text evidence="10">Has a modular structure: an endo-beta-1,4-glucanase catalytic module at the N-terminus, a linker rich in serines and threonines, and a C-terminal carbohydrate-binding module (CBM).</text>
</comment>
<dbReference type="AlphaFoldDB" id="A0A8H3AVL2"/>
<dbReference type="GO" id="GO:0005576">
    <property type="term" value="C:extracellular region"/>
    <property type="evidence" value="ECO:0007669"/>
    <property type="project" value="UniProtKB-SubCell"/>
</dbReference>
<dbReference type="Proteomes" id="UP000663843">
    <property type="component" value="Unassembled WGS sequence"/>
</dbReference>
<keyword evidence="10" id="KW-1015">Disulfide bond</keyword>
<dbReference type="GO" id="GO:0008810">
    <property type="term" value="F:cellulase activity"/>
    <property type="evidence" value="ECO:0007669"/>
    <property type="project" value="UniProtKB-UniRule"/>
</dbReference>
<dbReference type="Gene3D" id="2.40.100.10">
    <property type="entry name" value="Cyclophilin-like"/>
    <property type="match status" value="1"/>
</dbReference>
<dbReference type="InterPro" id="IPR015421">
    <property type="entry name" value="PyrdxlP-dep_Trfase_major"/>
</dbReference>
<keyword evidence="7" id="KW-0413">Isomerase</keyword>
<keyword evidence="10" id="KW-0136">Cellulose degradation</keyword>
<reference evidence="14" key="1">
    <citation type="submission" date="2021-01" db="EMBL/GenBank/DDBJ databases">
        <authorList>
            <person name="Kaushik A."/>
        </authorList>
    </citation>
    <scope>NUCLEOTIDE SEQUENCE</scope>
    <source>
        <strain evidence="14">AG2-2IIIB</strain>
    </source>
</reference>
<dbReference type="PROSITE" id="PS50072">
    <property type="entry name" value="CSA_PPIASE_2"/>
    <property type="match status" value="1"/>
</dbReference>
<evidence type="ECO:0000313" key="14">
    <source>
        <dbReference type="EMBL" id="CAE6441555.1"/>
    </source>
</evidence>
<dbReference type="EMBL" id="CAJMWT010002383">
    <property type="protein sequence ID" value="CAE6441555.1"/>
    <property type="molecule type" value="Genomic_DNA"/>
</dbReference>
<dbReference type="GO" id="GO:0030170">
    <property type="term" value="F:pyridoxal phosphate binding"/>
    <property type="evidence" value="ECO:0007669"/>
    <property type="project" value="InterPro"/>
</dbReference>
<comment type="caution">
    <text evidence="14">The sequence shown here is derived from an EMBL/GenBank/DDBJ whole genome shotgun (WGS) entry which is preliminary data.</text>
</comment>
<dbReference type="SUPFAM" id="SSF54928">
    <property type="entry name" value="RNA-binding domain, RBD"/>
    <property type="match status" value="1"/>
</dbReference>
<dbReference type="Gene3D" id="3.30.70.330">
    <property type="match status" value="1"/>
</dbReference>
<dbReference type="GO" id="GO:0003723">
    <property type="term" value="F:RNA binding"/>
    <property type="evidence" value="ECO:0007669"/>
    <property type="project" value="UniProtKB-UniRule"/>
</dbReference>
<keyword evidence="8" id="KW-0539">Nucleus</keyword>
<keyword evidence="5 9" id="KW-0694">RNA-binding</keyword>
<dbReference type="EC" id="1.14.99.56" evidence="10"/>
<sequence>MAKPDCIDLSHHLSDEARNLKPSLLKGLYKYWGMPGLVNLAVGVPHPSLFPYETMGAEVLPPTAFSVGDPDGILSWFWSVFKAKTSKTRMSIPKYANPKDGPNAIQLSTALQYSMVTGLPAFVEFVRNFVLQVFQPAYSDFRVLANSGNTDGWTKACALLCQSGEYILTEDWTYPGALLSAWPSGVRPYPVPMDSLGMIPHGLECILAEWKEDDHEGKRRPHVMYTIPVGQNPTGAVMDAERKQEIYDICVKYDIIIVEDDPYYFLQYPEYKRKSERSLRSHIPGKVNPETSRKFVDTLAPSYLKIDHQGRVIRLDTFSKTIGPGCRLGWTTCNPLFATTMENYSASKTNQTSGISQAMVMQLVAKQWGHDGYVRWLRGIGAQYTERRDLMIDSLFEASSSGLGLAQNHGLSQGTVKVYDAHVKSTGVLCDNLDEKLPSKDKTLFSFAIPNGGMFLWIKFHLKNHHDWVPHPEPGSALEVKLWTDLAEAGVLFAPGYMFSTDEEDAPPDESFGKPHARSEYAHMRVSFSSATKEEITEAMKTFIQPEVTWIRRIIIDVFQLWPTVYYYNLHAFFNVTKDFVAQVGDPTATGTGGESAQSYIASKMDAPAPIVPRYFAPELVPRLKHTAKGTVSMAIAPGADGGCGSQFFITLAENIDYLDGKHAVFGHVVEGLETLDQLNEVYTDQDGRPMKDVRIRHVVILDDPFPDPPGLVVPDEVPTKAPDLTGTNVRIGEDEDPLATLPEEEAEKLRRERAAAAAALTLEMVGDLPFANVRPPENVLFVCKLNPVTRDEDLELIFSRFGVIMSCQIIRDKKTGDSLQYAFIEFDKREDAEQAYFKMQNVLVDDRRIWVDFSQSVSKLNTHWSNNPMMPKRGKRGGGGFAGRDDLEETRRYREDDSEGRDGDGFGMVFDHSSRAREERSRSQSPARGGRDKYRRSDDREDYRDRDRHRGGEMKWAALALAIAPSVLGHFTMQYLWVNGVDQGHNTYLRVPPSNNPVTDVTSTDIRCNVNGLTGSATGTKASVAAGTNITLEWHQHDQRTGEDPISGGHKGPVQVYIAKAPSTAASFDGSGTVWTKVYSSGLISASSQTWATDIVNSNGGKHSFILPKSLPSGDYLIRGEIIALHVAQSYPGAQFYIGCAQVSVVNGGSASPPKIALPGAYQGSDPGITVNIYNGLTSYTAPGGSVWSG</sequence>
<dbReference type="InterPro" id="IPR002130">
    <property type="entry name" value="Cyclophilin-type_PPIase_dom"/>
</dbReference>
<evidence type="ECO:0000256" key="8">
    <source>
        <dbReference type="ARBA" id="ARBA00023242"/>
    </source>
</evidence>
<dbReference type="InterPro" id="IPR035979">
    <property type="entry name" value="RBD_domain_sf"/>
</dbReference>
<comment type="catalytic activity">
    <reaction evidence="1">
        <text>[protein]-peptidylproline (omega=180) = [protein]-peptidylproline (omega=0)</text>
        <dbReference type="Rhea" id="RHEA:16237"/>
        <dbReference type="Rhea" id="RHEA-COMP:10747"/>
        <dbReference type="Rhea" id="RHEA-COMP:10748"/>
        <dbReference type="ChEBI" id="CHEBI:83833"/>
        <dbReference type="ChEBI" id="CHEBI:83834"/>
        <dbReference type="EC" id="5.2.1.8"/>
    </reaction>
</comment>
<evidence type="ECO:0000256" key="7">
    <source>
        <dbReference type="ARBA" id="ARBA00023235"/>
    </source>
</evidence>
<comment type="catalytic activity">
    <reaction evidence="10">
        <text>[(1-&gt;4)-beta-D-glucosyl]n+m + reduced acceptor + O2 = 4-dehydro-beta-D-glucosyl-[(1-&gt;4)-beta-D-glucosyl]n-1 + [(1-&gt;4)-beta-D-glucosyl]m + acceptor + H2O.</text>
        <dbReference type="EC" id="1.14.99.56"/>
    </reaction>
</comment>
<dbReference type="Pfam" id="PF03443">
    <property type="entry name" value="AA9"/>
    <property type="match status" value="1"/>
</dbReference>
<dbReference type="Pfam" id="PF00076">
    <property type="entry name" value="RRM_1"/>
    <property type="match status" value="1"/>
</dbReference>
<dbReference type="InterPro" id="IPR005103">
    <property type="entry name" value="AA9_LPMO"/>
</dbReference>
<evidence type="ECO:0000256" key="9">
    <source>
        <dbReference type="PROSITE-ProRule" id="PRU00176"/>
    </source>
</evidence>
<feature type="compositionally biased region" description="Basic and acidic residues" evidence="11">
    <location>
        <begin position="930"/>
        <end position="950"/>
    </location>
</feature>
<gene>
    <name evidence="14" type="ORF">RDB_LOCUS75861</name>
</gene>
<dbReference type="InterPro" id="IPR012677">
    <property type="entry name" value="Nucleotide-bd_a/b_plait_sf"/>
</dbReference>
<dbReference type="PROSITE" id="PS50102">
    <property type="entry name" value="RRM"/>
    <property type="match status" value="1"/>
</dbReference>
<evidence type="ECO:0000256" key="5">
    <source>
        <dbReference type="ARBA" id="ARBA00022884"/>
    </source>
</evidence>
<dbReference type="GO" id="GO:0003755">
    <property type="term" value="F:peptidyl-prolyl cis-trans isomerase activity"/>
    <property type="evidence" value="ECO:0007669"/>
    <property type="project" value="UniProtKB-KW"/>
</dbReference>
<dbReference type="GO" id="GO:0005634">
    <property type="term" value="C:nucleus"/>
    <property type="evidence" value="ECO:0007669"/>
    <property type="project" value="UniProtKB-SubCell"/>
</dbReference>
<keyword evidence="10" id="KW-0624">Polysaccharide degradation</keyword>
<feature type="compositionally biased region" description="Basic and acidic residues" evidence="11">
    <location>
        <begin position="913"/>
        <end position="923"/>
    </location>
</feature>
<evidence type="ECO:0000256" key="3">
    <source>
        <dbReference type="ARBA" id="ARBA00004123"/>
    </source>
</evidence>
<keyword evidence="10" id="KW-0119">Carbohydrate metabolism</keyword>
<dbReference type="Pfam" id="PF00155">
    <property type="entry name" value="Aminotran_1_2"/>
    <property type="match status" value="1"/>
</dbReference>
<dbReference type="CDD" id="cd00609">
    <property type="entry name" value="AAT_like"/>
    <property type="match status" value="1"/>
</dbReference>
<dbReference type="InterPro" id="IPR004839">
    <property type="entry name" value="Aminotransferase_I/II_large"/>
</dbReference>
<evidence type="ECO:0000259" key="13">
    <source>
        <dbReference type="PROSITE" id="PS50102"/>
    </source>
</evidence>
<comment type="function">
    <text evidence="10">Lytic polysaccharide monooxygenase (LMPO) that depolymerizes crystalline and amorphous polysaccharides via the oxidation of scissile alpha- or beta-(1-4)-glycosidic bonds, yielding C1 and/or C4 oxidation products. Catalysis by LPMOs requires the reduction of the active-site copper from Cu(II) to Cu(I) by a reducing agent and H(2)O(2) or O(2) as a cosubstrate.</text>
</comment>
<dbReference type="Gene3D" id="3.40.640.10">
    <property type="entry name" value="Type I PLP-dependent aspartate aminotransferase-like (Major domain)"/>
    <property type="match status" value="1"/>
</dbReference>
<dbReference type="CDD" id="cd21175">
    <property type="entry name" value="LPMO_AA9"/>
    <property type="match status" value="1"/>
</dbReference>
<dbReference type="GO" id="GO:0030245">
    <property type="term" value="P:cellulose catabolic process"/>
    <property type="evidence" value="ECO:0007669"/>
    <property type="project" value="UniProtKB-UniRule"/>
</dbReference>